<dbReference type="SUPFAM" id="SSF52540">
    <property type="entry name" value="P-loop containing nucleoside triphosphate hydrolases"/>
    <property type="match status" value="2"/>
</dbReference>
<feature type="compositionally biased region" description="Acidic residues" evidence="11">
    <location>
        <begin position="1105"/>
        <end position="1118"/>
    </location>
</feature>
<name>A0ABQ7P253_BRACM</name>
<evidence type="ECO:0000256" key="4">
    <source>
        <dbReference type="ARBA" id="ARBA00022692"/>
    </source>
</evidence>
<dbReference type="InterPro" id="IPR001650">
    <property type="entry name" value="Helicase_C-like"/>
</dbReference>
<dbReference type="InterPro" id="IPR029295">
    <property type="entry name" value="SnAC"/>
</dbReference>
<comment type="caution">
    <text evidence="14">The sequence shown here is derived from an EMBL/GenBank/DDBJ whole genome shotgun (WGS) entry which is preliminary data.</text>
</comment>
<keyword evidence="5" id="KW-0732">Signal</keyword>
<evidence type="ECO:0000259" key="12">
    <source>
        <dbReference type="PROSITE" id="PS51192"/>
    </source>
</evidence>
<feature type="region of interest" description="Disordered" evidence="11">
    <location>
        <begin position="369"/>
        <end position="421"/>
    </location>
</feature>
<organism evidence="14 15">
    <name type="scientific">Brassica rapa subsp. trilocularis</name>
    <dbReference type="NCBI Taxonomy" id="1813537"/>
    <lineage>
        <taxon>Eukaryota</taxon>
        <taxon>Viridiplantae</taxon>
        <taxon>Streptophyta</taxon>
        <taxon>Embryophyta</taxon>
        <taxon>Tracheophyta</taxon>
        <taxon>Spermatophyta</taxon>
        <taxon>Magnoliopsida</taxon>
        <taxon>eudicotyledons</taxon>
        <taxon>Gunneridae</taxon>
        <taxon>Pentapetalae</taxon>
        <taxon>rosids</taxon>
        <taxon>malvids</taxon>
        <taxon>Brassicales</taxon>
        <taxon>Brassicaceae</taxon>
        <taxon>Brassiceae</taxon>
        <taxon>Brassica</taxon>
    </lineage>
</organism>
<evidence type="ECO:0000256" key="1">
    <source>
        <dbReference type="ARBA" id="ARBA00004123"/>
    </source>
</evidence>
<reference evidence="14 15" key="1">
    <citation type="submission" date="2021-03" db="EMBL/GenBank/DDBJ databases">
        <authorList>
            <person name="King G.J."/>
            <person name="Bancroft I."/>
            <person name="Baten A."/>
            <person name="Bloomfield J."/>
            <person name="Borpatragohain P."/>
            <person name="He Z."/>
            <person name="Irish N."/>
            <person name="Irwin J."/>
            <person name="Liu K."/>
            <person name="Mauleon R.P."/>
            <person name="Moore J."/>
            <person name="Morris R."/>
            <person name="Ostergaard L."/>
            <person name="Wang B."/>
            <person name="Wells R."/>
        </authorList>
    </citation>
    <scope>NUCLEOTIDE SEQUENCE [LARGE SCALE GENOMIC DNA]</scope>
    <source>
        <strain evidence="14">R-o-18</strain>
        <tissue evidence="14">Leaf</tissue>
    </source>
</reference>
<feature type="region of interest" description="Disordered" evidence="11">
    <location>
        <begin position="1054"/>
        <end position="1123"/>
    </location>
</feature>
<keyword evidence="15" id="KW-1185">Reference proteome</keyword>
<proteinExistence type="predicted"/>
<keyword evidence="8" id="KW-1133">Transmembrane helix</keyword>
<accession>A0ABQ7P253</accession>
<dbReference type="InterPro" id="IPR024788">
    <property type="entry name" value="Malectin-like_Carb-bd_dom"/>
</dbReference>
<evidence type="ECO:0008006" key="16">
    <source>
        <dbReference type="Google" id="ProtNLM"/>
    </source>
</evidence>
<dbReference type="SMART" id="SM01314">
    <property type="entry name" value="SnAC"/>
    <property type="match status" value="1"/>
</dbReference>
<keyword evidence="6" id="KW-0677">Repeat</keyword>
<dbReference type="PANTHER" id="PTHR10799">
    <property type="entry name" value="SNF2/RAD54 HELICASE FAMILY"/>
    <property type="match status" value="1"/>
</dbReference>
<evidence type="ECO:0000256" key="10">
    <source>
        <dbReference type="ARBA" id="ARBA00023242"/>
    </source>
</evidence>
<feature type="domain" description="Helicase C-terminal" evidence="13">
    <location>
        <begin position="773"/>
        <end position="940"/>
    </location>
</feature>
<evidence type="ECO:0000256" key="8">
    <source>
        <dbReference type="ARBA" id="ARBA00022989"/>
    </source>
</evidence>
<evidence type="ECO:0000256" key="5">
    <source>
        <dbReference type="ARBA" id="ARBA00022729"/>
    </source>
</evidence>
<feature type="compositionally biased region" description="Acidic residues" evidence="11">
    <location>
        <begin position="402"/>
        <end position="419"/>
    </location>
</feature>
<evidence type="ECO:0000313" key="14">
    <source>
        <dbReference type="EMBL" id="KAG5416470.1"/>
    </source>
</evidence>
<dbReference type="Pfam" id="PF12819">
    <property type="entry name" value="Malectin_like"/>
    <property type="match status" value="1"/>
</dbReference>
<dbReference type="SUPFAM" id="SSF52058">
    <property type="entry name" value="L domain-like"/>
    <property type="match status" value="1"/>
</dbReference>
<keyword evidence="9" id="KW-0472">Membrane</keyword>
<dbReference type="InterPro" id="IPR049730">
    <property type="entry name" value="SNF2/RAD54-like_C"/>
</dbReference>
<dbReference type="Pfam" id="PF00271">
    <property type="entry name" value="Helicase_C"/>
    <property type="match status" value="1"/>
</dbReference>
<feature type="compositionally biased region" description="Basic and acidic residues" evidence="11">
    <location>
        <begin position="369"/>
        <end position="383"/>
    </location>
</feature>
<keyword evidence="3" id="KW-0433">Leucine-rich repeat</keyword>
<evidence type="ECO:0000256" key="2">
    <source>
        <dbReference type="ARBA" id="ARBA00004167"/>
    </source>
</evidence>
<evidence type="ECO:0000313" key="15">
    <source>
        <dbReference type="Proteomes" id="UP000823674"/>
    </source>
</evidence>
<dbReference type="InterPro" id="IPR013210">
    <property type="entry name" value="LRR_N_plant-typ"/>
</dbReference>
<dbReference type="Gene3D" id="3.40.50.10810">
    <property type="entry name" value="Tandem AAA-ATPase domain"/>
    <property type="match status" value="1"/>
</dbReference>
<evidence type="ECO:0000259" key="13">
    <source>
        <dbReference type="PROSITE" id="PS51194"/>
    </source>
</evidence>
<keyword evidence="4" id="KW-0812">Transmembrane</keyword>
<dbReference type="InterPro" id="IPR032675">
    <property type="entry name" value="LRR_dom_sf"/>
</dbReference>
<comment type="subcellular location">
    <subcellularLocation>
        <location evidence="2">Membrane</location>
        <topology evidence="2">Single-pass membrane protein</topology>
    </subcellularLocation>
    <subcellularLocation>
        <location evidence="1">Nucleus</location>
    </subcellularLocation>
</comment>
<dbReference type="InterPro" id="IPR038718">
    <property type="entry name" value="SNF2-like_sf"/>
</dbReference>
<dbReference type="EMBL" id="JADBGQ010000001">
    <property type="protein sequence ID" value="KAG5416470.1"/>
    <property type="molecule type" value="Genomic_DNA"/>
</dbReference>
<dbReference type="PROSITE" id="PS51192">
    <property type="entry name" value="HELICASE_ATP_BIND_1"/>
    <property type="match status" value="1"/>
</dbReference>
<dbReference type="Gene3D" id="3.80.10.10">
    <property type="entry name" value="Ribonuclease Inhibitor"/>
    <property type="match status" value="1"/>
</dbReference>
<evidence type="ECO:0000256" key="3">
    <source>
        <dbReference type="ARBA" id="ARBA00022614"/>
    </source>
</evidence>
<keyword evidence="7" id="KW-0378">Hydrolase</keyword>
<evidence type="ECO:0000256" key="9">
    <source>
        <dbReference type="ARBA" id="ARBA00023136"/>
    </source>
</evidence>
<evidence type="ECO:0000256" key="7">
    <source>
        <dbReference type="ARBA" id="ARBA00022801"/>
    </source>
</evidence>
<dbReference type="InterPro" id="IPR001611">
    <property type="entry name" value="Leu-rich_rpt"/>
</dbReference>
<dbReference type="SMART" id="SM00487">
    <property type="entry name" value="DEXDc"/>
    <property type="match status" value="1"/>
</dbReference>
<dbReference type="PROSITE" id="PS51194">
    <property type="entry name" value="HELICASE_CTER"/>
    <property type="match status" value="1"/>
</dbReference>
<protein>
    <recommendedName>
        <fullName evidence="16">ATP-dependent DNA helicase CHR12</fullName>
    </recommendedName>
</protein>
<dbReference type="InterPro" id="IPR027417">
    <property type="entry name" value="P-loop_NTPase"/>
</dbReference>
<evidence type="ECO:0000256" key="6">
    <source>
        <dbReference type="ARBA" id="ARBA00022737"/>
    </source>
</evidence>
<sequence length="1642" mass="185998">MVAQQLGESSSVVVVESREEPVETTKSLICALNYISRDLPLPPHLFAAVSSIYHGSSSSSSFPPSVVPPPPGNDFTPFGGDLMGEFEDALLKQRTNIESGSRLTELQDNRNKTLIQRRLSELEGYIPYPILLIYFKPFTSCNLSYCKTNLNYSLFKRNALADVVVLCFISELPSTRGEDLQGKCLLELYGLKLRELQSKVRTEVSSEFWLRMNCADVSSQLFDWGMMRLPRLWYGIGDPFATEADDQFRKKRDAERVSRLEEEEKNLIETAKRKFFAEVLNAVREFQLQIQATQKRRRQRNDGVQAWHGRQRQRATRAEKLRLMALKSDDQEAYMKLVKESKNERLTTLLEETNKLLANLGAAVQRQKDAKLPDGIDPLKDSESDLSELDAPKGEPLQDLLPDQDIDVTESDNNDDSNDLLEGQRQYNSAIHSIQEKVTEQPSLLKGGELRSYQIEGLQWMVSLFNNNLNGILADEMGLGKTIQTISLIAYLLENKGVPGPYLIVAPKAVLPNWVNEFALWVPSIAAYLYDGRLEERKAIREKIAGEGKFNVLITHYDLIMRDKAFLKKIDWHYMIVDEGHRLKNHESALAKTLLTGYRIKRRLLLTGTPIQNSLQELWSLLNFLLPHIFNSVQNFEEWFNAPFADRANVSLTDEEELLVIHRLHHVIRPFILRRKKDEVEKFLPGKTQVILKCDMSAWQKVYYKQVTDMGRVGLQTVKLIQCKRAGSGKSKSLQNLTMQLRKCCNHPYLFVGGEYNMWKKPEIVRASGKFELLDRLLPKLRKAGHRILLFSQMTRLIDILEIYLTLNDFKYLRLDGTTKTDQRGLLLKQFNEPDSPYFMFLLSTRAGGLGLNLQTADTVIIFDSDWNPQMDQQAEDRAHRIGQKKEVRVFVLVSVGSVEEVILERAKQKMGIDAKVIQAGLFNTTSTAQDRREMLEELMRKGTSSLGNDVPSEREINRLAARSEDEFWMFERMDEERRMKESYRTRLMQEQEVPEWAYTTQSQDDKSNNAKYHFGSVTGKRKRKEIVYSDSLSEVQWMKAVESGEDVSAYSLKQRRAEKASKAKTSTSKRVVEPIQVVSDETSEEEEEEGRGQEMSGKQRVEKSEEEEEEDGEEENDEKPIFKWSSHKKKRSRYSFTCSSSDSRAQSSNGTILIDCGASASSVINGRKWQSDTDLISTGTSKNVSGQVLDQILSTLRSFPLNPSATRRKFCYVISVSRGWKYMIRTTYFYGGVNGKGTPPPVFDQIVDGTFWGVVNTTADYADGLASYYEGVFLAQGKSISVCIASNTYTSSDPFISALEVVRLDGTVYNSTKFKEFGMSLVARHAFGYSGPIIRFPDDEFDRFWEPYSLNSTVPNNRKLEVSGFWNLPPSRIFNTDLRANQVQPLEFTWPPMPLKNSFYYIALYFAHDSDSLGDGSRVFDVSVNGIAYYKELSVSPAGSVIFASRWPLEGLTTLTLTPTSGSTLAPLVNGGEMFELISLGGRTLVRDATALNAIKRSFKNVPVDWNGDPCMPKNYSWTGVTCSDGPRIRIVALNLTSMGLSGALAPQVAKLTALSSIWLGNNSLSGSIPDFSSLKFLESVHLEDNSFTGTFPSFFNGVPRLRELFLQNNNLTGKVPSKLLQKPGLELRVSGNPFLTQPPR</sequence>
<dbReference type="SMART" id="SM00490">
    <property type="entry name" value="HELICc"/>
    <property type="match status" value="1"/>
</dbReference>
<evidence type="ECO:0000256" key="11">
    <source>
        <dbReference type="SAM" id="MobiDB-lite"/>
    </source>
</evidence>
<keyword evidence="10" id="KW-0539">Nucleus</keyword>
<dbReference type="Proteomes" id="UP000823674">
    <property type="component" value="Chromosome A01"/>
</dbReference>
<dbReference type="InterPro" id="IPR000330">
    <property type="entry name" value="SNF2_N"/>
</dbReference>
<dbReference type="InterPro" id="IPR014001">
    <property type="entry name" value="Helicase_ATP-bd"/>
</dbReference>
<dbReference type="Pfam" id="PF00176">
    <property type="entry name" value="SNF2-rel_dom"/>
    <property type="match status" value="1"/>
</dbReference>
<feature type="domain" description="Helicase ATP-binding" evidence="12">
    <location>
        <begin position="462"/>
        <end position="628"/>
    </location>
</feature>
<dbReference type="CDD" id="cd18793">
    <property type="entry name" value="SF2_C_SNF"/>
    <property type="match status" value="1"/>
</dbReference>
<dbReference type="Pfam" id="PF13855">
    <property type="entry name" value="LRR_8"/>
    <property type="match status" value="1"/>
</dbReference>
<dbReference type="Pfam" id="PF14619">
    <property type="entry name" value="SnAC"/>
    <property type="match status" value="1"/>
</dbReference>
<dbReference type="Gene3D" id="3.40.50.300">
    <property type="entry name" value="P-loop containing nucleotide triphosphate hydrolases"/>
    <property type="match status" value="1"/>
</dbReference>
<gene>
    <name evidence="14" type="primary">A01p056800.1_BraROA</name>
    <name evidence="14" type="ORF">IGI04_004037</name>
</gene>
<dbReference type="Pfam" id="PF08263">
    <property type="entry name" value="LRRNT_2"/>
    <property type="match status" value="1"/>
</dbReference>